<keyword evidence="2" id="KW-1185">Reference proteome</keyword>
<name>A0ACB7P3D7_9PEZI</name>
<accession>A0ACB7P3D7</accession>
<proteinExistence type="predicted"/>
<dbReference type="Proteomes" id="UP000724584">
    <property type="component" value="Unassembled WGS sequence"/>
</dbReference>
<evidence type="ECO:0000313" key="1">
    <source>
        <dbReference type="EMBL" id="KAH6623795.1"/>
    </source>
</evidence>
<evidence type="ECO:0000313" key="2">
    <source>
        <dbReference type="Proteomes" id="UP000724584"/>
    </source>
</evidence>
<organism evidence="1 2">
    <name type="scientific">Chaetomium tenue</name>
    <dbReference type="NCBI Taxonomy" id="1854479"/>
    <lineage>
        <taxon>Eukaryota</taxon>
        <taxon>Fungi</taxon>
        <taxon>Dikarya</taxon>
        <taxon>Ascomycota</taxon>
        <taxon>Pezizomycotina</taxon>
        <taxon>Sordariomycetes</taxon>
        <taxon>Sordariomycetidae</taxon>
        <taxon>Sordariales</taxon>
        <taxon>Chaetomiaceae</taxon>
        <taxon>Chaetomium</taxon>
    </lineage>
</organism>
<dbReference type="EMBL" id="JAGIZQ010000006">
    <property type="protein sequence ID" value="KAH6623795.1"/>
    <property type="molecule type" value="Genomic_DNA"/>
</dbReference>
<comment type="caution">
    <text evidence="1">The sequence shown here is derived from an EMBL/GenBank/DDBJ whole genome shotgun (WGS) entry which is preliminary data.</text>
</comment>
<protein>
    <submittedName>
        <fullName evidence="1">Oxalocrotonate tautomerase</fullName>
    </submittedName>
</protein>
<reference evidence="1 2" key="1">
    <citation type="journal article" date="2021" name="Nat. Commun.">
        <title>Genetic determinants of endophytism in the Arabidopsis root mycobiome.</title>
        <authorList>
            <person name="Mesny F."/>
            <person name="Miyauchi S."/>
            <person name="Thiergart T."/>
            <person name="Pickel B."/>
            <person name="Atanasova L."/>
            <person name="Karlsson M."/>
            <person name="Huettel B."/>
            <person name="Barry K.W."/>
            <person name="Haridas S."/>
            <person name="Chen C."/>
            <person name="Bauer D."/>
            <person name="Andreopoulos W."/>
            <person name="Pangilinan J."/>
            <person name="LaButti K."/>
            <person name="Riley R."/>
            <person name="Lipzen A."/>
            <person name="Clum A."/>
            <person name="Drula E."/>
            <person name="Henrissat B."/>
            <person name="Kohler A."/>
            <person name="Grigoriev I.V."/>
            <person name="Martin F.M."/>
            <person name="Hacquard S."/>
        </authorList>
    </citation>
    <scope>NUCLEOTIDE SEQUENCE [LARGE SCALE GENOMIC DNA]</scope>
    <source>
        <strain evidence="1 2">MPI-SDFR-AT-0079</strain>
    </source>
</reference>
<gene>
    <name evidence="1" type="ORF">F5144DRAFT_659103</name>
</gene>
<sequence length="157" mass="17687">MPLWLIYHPPSTFTTPSSKQQLAADITSIYTRSGLPAFYVVVNFIPVPATDTFVGGQNPSPDRPFVRLVADHVAVHIDNDTAQMQKMREMVDAALQPHIKEKGYDWEVHIDETPRGLWAINGLVPPPFKSAAEKQWFDLNRAVEWEDKEATSQSGEK</sequence>